<sequence length="791" mass="88156">MAPGKNSGPGLTTAAPRANFWKPCAILLDGCRGPILGGKALGVQPQSEVNSYLFMYNYTHAESSIGFSLEFPFGQGNEEEGFGICHRVDYLHHTIVPTDMHRIEVRFPREGFSRSVEPVVSDALRSHFPGTKKHLSLVEVSLRDPTLTKVHGFGMPSKGLGHPSEEMLNHQGGFIAGKHTLLEFLRQDRFRIIVAAPSGILESSWHVDKLPPPFAYPYGNIHNWDEGRYAKMLEVEGHQFLPTWNYHDDNAHLAVMTQSQVQDFMWLDGAVGKIASRKFSAYFVEYAQGNTSRYFVIMALSKTFKKNFEHALCHLAKGAFKLDLYDNWEDEAPSGQWDAKIVDLQGIDALNAHNLADHEMVLLVHRPLLTQAAQGPEFEVITFHDRPTANLALNEKGDYEMKVNAICLFQPGEQPTNSIGGSRSEVDFKMSLHRDLVRGTGFYDTLIGNVPSGPSLELLGNLGRSLPVINLLGTDKDRIKALMQEALPQDRARFQTYLSERPLGLGVIGAGLGKTTALAVGTIGMSCSLGKIYATGPTDIAVNNFAARLDRVDTSATDRMNEGNDEGNRVRYKHVVRGYKIDDEASAFLHLLRFPDDGDKAAPNSFLSGQSEWKMHLSAAYWVLVLLRSPNPEVRPFRRNESVALHEMRSRIENDEQLHRLRAVASQGIDWIEYEQGLMVSKDRLDSLLEDVVRIADIVCTTPSLSAKEPYSAWKRKAQGIAVDEAACISRPDLYCVWGNTLLPCLMAGDDKQLPPAVLNSHNRFGQHAKISPLLWFKAMGWPIYRLGLSR</sequence>
<proteinExistence type="predicted"/>
<evidence type="ECO:0000313" key="1">
    <source>
        <dbReference type="EMBL" id="KAI8671651.1"/>
    </source>
</evidence>
<evidence type="ECO:0000313" key="2">
    <source>
        <dbReference type="Proteomes" id="UP001065298"/>
    </source>
</evidence>
<organism evidence="1 2">
    <name type="scientific">Fusarium keratoplasticum</name>
    <dbReference type="NCBI Taxonomy" id="1328300"/>
    <lineage>
        <taxon>Eukaryota</taxon>
        <taxon>Fungi</taxon>
        <taxon>Dikarya</taxon>
        <taxon>Ascomycota</taxon>
        <taxon>Pezizomycotina</taxon>
        <taxon>Sordariomycetes</taxon>
        <taxon>Hypocreomycetidae</taxon>
        <taxon>Hypocreales</taxon>
        <taxon>Nectriaceae</taxon>
        <taxon>Fusarium</taxon>
        <taxon>Fusarium solani species complex</taxon>
    </lineage>
</organism>
<dbReference type="Proteomes" id="UP001065298">
    <property type="component" value="Chromosome 4"/>
</dbReference>
<protein>
    <submittedName>
        <fullName evidence="1">Uncharacterized protein</fullName>
    </submittedName>
</protein>
<reference evidence="1" key="1">
    <citation type="submission" date="2022-06" db="EMBL/GenBank/DDBJ databases">
        <title>Fusarium solani species complex genomes reveal bases of compartmentalisation and animal pathogenesis.</title>
        <authorList>
            <person name="Tsai I.J."/>
        </authorList>
    </citation>
    <scope>NUCLEOTIDE SEQUENCE</scope>
    <source>
        <strain evidence="1">Fu6.1</strain>
    </source>
</reference>
<gene>
    <name evidence="1" type="ORF">NCS57_00640900</name>
</gene>
<name>A0ACC0R1D0_9HYPO</name>
<dbReference type="EMBL" id="CM046506">
    <property type="protein sequence ID" value="KAI8671651.1"/>
    <property type="molecule type" value="Genomic_DNA"/>
</dbReference>
<keyword evidence="2" id="KW-1185">Reference proteome</keyword>
<comment type="caution">
    <text evidence="1">The sequence shown here is derived from an EMBL/GenBank/DDBJ whole genome shotgun (WGS) entry which is preliminary data.</text>
</comment>
<accession>A0ACC0R1D0</accession>